<dbReference type="EMBL" id="ASSJ01000004">
    <property type="protein sequence ID" value="ERN42918.1"/>
    <property type="molecule type" value="Genomic_DNA"/>
</dbReference>
<dbReference type="SUPFAM" id="SSF109604">
    <property type="entry name" value="HD-domain/PDEase-like"/>
    <property type="match status" value="1"/>
</dbReference>
<name>U5DEI3_9CHRO</name>
<dbReference type="NCBIfam" id="TIGR03276">
    <property type="entry name" value="Phn-HD"/>
    <property type="match status" value="1"/>
</dbReference>
<keyword evidence="2" id="KW-1185">Reference proteome</keyword>
<dbReference type="PATRIC" id="fig|582515.4.peg.243"/>
<dbReference type="CDD" id="cd00077">
    <property type="entry name" value="HDc"/>
    <property type="match status" value="1"/>
</dbReference>
<dbReference type="OrthoDB" id="823268at2"/>
<dbReference type="Gene3D" id="1.10.3210.10">
    <property type="entry name" value="Hypothetical protein af1432"/>
    <property type="match status" value="1"/>
</dbReference>
<dbReference type="RefSeq" id="WP_022603921.1">
    <property type="nucleotide sequence ID" value="NZ_ASSJ01000004.1"/>
</dbReference>
<dbReference type="PANTHER" id="PTHR40202">
    <property type="match status" value="1"/>
</dbReference>
<dbReference type="InterPro" id="IPR003607">
    <property type="entry name" value="HD/PDEase_dom"/>
</dbReference>
<dbReference type="STRING" id="582515.KR51_00002140"/>
<proteinExistence type="predicted"/>
<organism evidence="1 2">
    <name type="scientific">Rubidibacter lacunae KORDI 51-2</name>
    <dbReference type="NCBI Taxonomy" id="582515"/>
    <lineage>
        <taxon>Bacteria</taxon>
        <taxon>Bacillati</taxon>
        <taxon>Cyanobacteriota</taxon>
        <taxon>Cyanophyceae</taxon>
        <taxon>Oscillatoriophycideae</taxon>
        <taxon>Chroococcales</taxon>
        <taxon>Aphanothecaceae</taxon>
        <taxon>Rubidibacter</taxon>
    </lineage>
</organism>
<reference evidence="1 2" key="1">
    <citation type="submission" date="2013-05" db="EMBL/GenBank/DDBJ databases">
        <title>Draft genome sequence of Rubidibacter lacunae KORDI 51-2.</title>
        <authorList>
            <person name="Choi D.H."/>
            <person name="Noh J.H."/>
            <person name="Kwon K.-K."/>
            <person name="Lee J.-H."/>
            <person name="Ryu J.-Y."/>
        </authorList>
    </citation>
    <scope>NUCLEOTIDE SEQUENCE [LARGE SCALE GENOMIC DNA]</scope>
    <source>
        <strain evidence="1 2">KORDI 51-2</strain>
    </source>
</reference>
<dbReference type="InterPro" id="IPR052567">
    <property type="entry name" value="OP_Dioxygenase"/>
</dbReference>
<protein>
    <submittedName>
        <fullName evidence="1">Phosphonate degradation operons associated HDIG domain protein</fullName>
    </submittedName>
</protein>
<comment type="caution">
    <text evidence="1">The sequence shown here is derived from an EMBL/GenBank/DDBJ whole genome shotgun (WGS) entry which is preliminary data.</text>
</comment>
<dbReference type="Proteomes" id="UP000016960">
    <property type="component" value="Unassembled WGS sequence"/>
</dbReference>
<sequence length="188" mass="20620">MEQTLTTLTSILSVYRDRGRAQYGSEAVSQLEHALQCATLAQTAGQSEAMITACLLHDFGHLVHHLGDDPALLGIDDRHEARAIPVLEQLFPAAVTRPIQLHVAAKRYLCAVDPDYWDSLSLASKRSLELQGGVYSAEAAAAFIQQPYAEQAVQLRRWDDLAKVANLSTPDLDRFLPCLQVASQTNPV</sequence>
<gene>
    <name evidence="1" type="ORF">KR51_00002140</name>
</gene>
<dbReference type="InParanoid" id="U5DEI3"/>
<dbReference type="AlphaFoldDB" id="U5DEI3"/>
<dbReference type="PANTHER" id="PTHR40202:SF1">
    <property type="entry name" value="HD DOMAIN-CONTAINING PROTEIN"/>
    <property type="match status" value="1"/>
</dbReference>
<evidence type="ECO:0000313" key="2">
    <source>
        <dbReference type="Proteomes" id="UP000016960"/>
    </source>
</evidence>
<dbReference type="InterPro" id="IPR017670">
    <property type="entry name" value="Phosphonate_degrad-assoc"/>
</dbReference>
<evidence type="ECO:0000313" key="1">
    <source>
        <dbReference type="EMBL" id="ERN42918.1"/>
    </source>
</evidence>
<accession>U5DEI3</accession>
<dbReference type="eggNOG" id="COG4341">
    <property type="taxonomic scope" value="Bacteria"/>
</dbReference>